<sequence>MSSSPFTSMFSKSSRTRDSFRLYGSSAPPSQSVSNPLSDKINESVQVLLSRVSIPSITLDDKIHLAHARSGKSEILGSYLQREPGLISRLTGLREGPRNFRYEVEVADAAGTVLKYIQSTYQIDKDGWTNIDLGPPVCPDGDHALTRSSLADAHITASPSEDTALGAGSKAASQL</sequence>
<dbReference type="AlphaFoldDB" id="A0A1B9H1B0"/>
<protein>
    <submittedName>
        <fullName evidence="1">Uncharacterized protein</fullName>
    </submittedName>
</protein>
<gene>
    <name evidence="1" type="ORF">I316_00973</name>
</gene>
<reference evidence="2" key="2">
    <citation type="submission" date="2013-12" db="EMBL/GenBank/DDBJ databases">
        <title>Evolution of pathogenesis and genome organization in the Tremellales.</title>
        <authorList>
            <person name="Cuomo C."/>
            <person name="Litvintseva A."/>
            <person name="Heitman J."/>
            <person name="Chen Y."/>
            <person name="Sun S."/>
            <person name="Springer D."/>
            <person name="Dromer F."/>
            <person name="Young S."/>
            <person name="Zeng Q."/>
            <person name="Chapman S."/>
            <person name="Gujja S."/>
            <person name="Saif S."/>
            <person name="Birren B."/>
        </authorList>
    </citation>
    <scope>NUCLEOTIDE SEQUENCE [LARGE SCALE GENOMIC DNA]</scope>
    <source>
        <strain evidence="2">BCC8398</strain>
    </source>
</reference>
<accession>A0A1B9H1B0</accession>
<dbReference type="Proteomes" id="UP000092666">
    <property type="component" value="Unassembled WGS sequence"/>
</dbReference>
<keyword evidence="2" id="KW-1185">Reference proteome</keyword>
<evidence type="ECO:0000313" key="1">
    <source>
        <dbReference type="EMBL" id="OCF37068.1"/>
    </source>
</evidence>
<name>A0A1B9H1B0_9TREE</name>
<proteinExistence type="predicted"/>
<organism evidence="1 2">
    <name type="scientific">Kwoniella heveanensis BCC8398</name>
    <dbReference type="NCBI Taxonomy" id="1296120"/>
    <lineage>
        <taxon>Eukaryota</taxon>
        <taxon>Fungi</taxon>
        <taxon>Dikarya</taxon>
        <taxon>Basidiomycota</taxon>
        <taxon>Agaricomycotina</taxon>
        <taxon>Tremellomycetes</taxon>
        <taxon>Tremellales</taxon>
        <taxon>Cryptococcaceae</taxon>
        <taxon>Kwoniella</taxon>
    </lineage>
</organism>
<dbReference type="EMBL" id="KI669493">
    <property type="protein sequence ID" value="OCF37068.1"/>
    <property type="molecule type" value="Genomic_DNA"/>
</dbReference>
<reference evidence="1 2" key="1">
    <citation type="submission" date="2013-07" db="EMBL/GenBank/DDBJ databases">
        <title>The Genome Sequence of Cryptococcus heveanensis BCC8398.</title>
        <authorList>
            <consortium name="The Broad Institute Genome Sequencing Platform"/>
            <person name="Cuomo C."/>
            <person name="Litvintseva A."/>
            <person name="Chen Y."/>
            <person name="Heitman J."/>
            <person name="Sun S."/>
            <person name="Springer D."/>
            <person name="Dromer F."/>
            <person name="Young S.K."/>
            <person name="Zeng Q."/>
            <person name="Gargeya S."/>
            <person name="Fitzgerald M."/>
            <person name="Abouelleil A."/>
            <person name="Alvarado L."/>
            <person name="Berlin A.M."/>
            <person name="Chapman S.B."/>
            <person name="Dewar J."/>
            <person name="Goldberg J."/>
            <person name="Griggs A."/>
            <person name="Gujja S."/>
            <person name="Hansen M."/>
            <person name="Howarth C."/>
            <person name="Imamovic A."/>
            <person name="Larimer J."/>
            <person name="McCowan C."/>
            <person name="Murphy C."/>
            <person name="Pearson M."/>
            <person name="Priest M."/>
            <person name="Roberts A."/>
            <person name="Saif S."/>
            <person name="Shea T."/>
            <person name="Sykes S."/>
            <person name="Wortman J."/>
            <person name="Nusbaum C."/>
            <person name="Birren B."/>
        </authorList>
    </citation>
    <scope>NUCLEOTIDE SEQUENCE [LARGE SCALE GENOMIC DNA]</scope>
    <source>
        <strain evidence="1 2">BCC8398</strain>
    </source>
</reference>
<evidence type="ECO:0000313" key="2">
    <source>
        <dbReference type="Proteomes" id="UP000092666"/>
    </source>
</evidence>